<dbReference type="Proteomes" id="UP001177021">
    <property type="component" value="Unassembled WGS sequence"/>
</dbReference>
<keyword evidence="2" id="KW-1185">Reference proteome</keyword>
<evidence type="ECO:0000313" key="1">
    <source>
        <dbReference type="EMBL" id="CAJ2652207.1"/>
    </source>
</evidence>
<proteinExistence type="predicted"/>
<name>A0ACB0K4I0_TRIPR</name>
<gene>
    <name evidence="1" type="ORF">MILVUS5_LOCUS19723</name>
</gene>
<evidence type="ECO:0000313" key="2">
    <source>
        <dbReference type="Proteomes" id="UP001177021"/>
    </source>
</evidence>
<sequence>MEFSGLKNLSTLVLDAVFVKQNLLQGLFSNCIHLVDFTLDKCAFGSDLQIISSTLFHLKIIDCAYNYNCFSPCKIYIDASDLSSFEYSGQRTRLLFFEVPSLLKVFYNAAVRRNHGHYFGPIRRLHQVDNLVMITSHSQIAKLKKDLGQFQNLKQLELFIDEANDPNMGYYSILDVLMAYQHLEKLSLTVRNSSVDGPKREYAGFFHNYLKYVELHGCVCTINAIEFARHLLRNVISLKKITFDSVDRQILYRRRKMVPAPGFQLSSV</sequence>
<organism evidence="1 2">
    <name type="scientific">Trifolium pratense</name>
    <name type="common">Red clover</name>
    <dbReference type="NCBI Taxonomy" id="57577"/>
    <lineage>
        <taxon>Eukaryota</taxon>
        <taxon>Viridiplantae</taxon>
        <taxon>Streptophyta</taxon>
        <taxon>Embryophyta</taxon>
        <taxon>Tracheophyta</taxon>
        <taxon>Spermatophyta</taxon>
        <taxon>Magnoliopsida</taxon>
        <taxon>eudicotyledons</taxon>
        <taxon>Gunneridae</taxon>
        <taxon>Pentapetalae</taxon>
        <taxon>rosids</taxon>
        <taxon>fabids</taxon>
        <taxon>Fabales</taxon>
        <taxon>Fabaceae</taxon>
        <taxon>Papilionoideae</taxon>
        <taxon>50 kb inversion clade</taxon>
        <taxon>NPAAA clade</taxon>
        <taxon>Hologalegina</taxon>
        <taxon>IRL clade</taxon>
        <taxon>Trifolieae</taxon>
        <taxon>Trifolium</taxon>
    </lineage>
</organism>
<comment type="caution">
    <text evidence="1">The sequence shown here is derived from an EMBL/GenBank/DDBJ whole genome shotgun (WGS) entry which is preliminary data.</text>
</comment>
<accession>A0ACB0K4I0</accession>
<reference evidence="1" key="1">
    <citation type="submission" date="2023-10" db="EMBL/GenBank/DDBJ databases">
        <authorList>
            <person name="Rodriguez Cubillos JULIANA M."/>
            <person name="De Vega J."/>
        </authorList>
    </citation>
    <scope>NUCLEOTIDE SEQUENCE</scope>
</reference>
<dbReference type="EMBL" id="CASHSV030000206">
    <property type="protein sequence ID" value="CAJ2652207.1"/>
    <property type="molecule type" value="Genomic_DNA"/>
</dbReference>
<protein>
    <submittedName>
        <fullName evidence="1">Uncharacterized protein</fullName>
    </submittedName>
</protein>